<name>A0A1F8DYY0_9BACT</name>
<dbReference type="Proteomes" id="UP000176422">
    <property type="component" value="Unassembled WGS sequence"/>
</dbReference>
<proteinExistence type="predicted"/>
<evidence type="ECO:0000313" key="2">
    <source>
        <dbReference type="Proteomes" id="UP000176422"/>
    </source>
</evidence>
<sequence>MNIAIIGARGCVGSALIEQLVATTDHTIIASYRPEEGVGVAHGRVVWRFVDLGSDEGAERFLSAQNGIGPADVLVYLVHSLDDKKFEAMDRAFADRVGRVAKKVGVKQMIYLGGIIPKKELLSQHLRSRQETGKRLGAHGVPLAEVRASILLGPCSVSYRMVYWLSRRFPVVIMPRWSTTKCSPIALEDAVAMVSALIGRRTDGHEIFEIGSETMGYDELIMRSGAVVHGRPNRVIYVGWFPLPIIAWVVQTISGVPRHIAAALMGSLKNDSMIERNRFVEVVGRAPKPVDETLRGLAQVMAK</sequence>
<organism evidence="1 2">
    <name type="scientific">Candidatus Wolfebacteria bacterium RIFOXYB1_FULL_54_12</name>
    <dbReference type="NCBI Taxonomy" id="1802559"/>
    <lineage>
        <taxon>Bacteria</taxon>
        <taxon>Candidatus Wolfeibacteriota</taxon>
    </lineage>
</organism>
<dbReference type="AlphaFoldDB" id="A0A1F8DYY0"/>
<reference evidence="1 2" key="1">
    <citation type="journal article" date="2016" name="Nat. Commun.">
        <title>Thousands of microbial genomes shed light on interconnected biogeochemical processes in an aquifer system.</title>
        <authorList>
            <person name="Anantharaman K."/>
            <person name="Brown C.T."/>
            <person name="Hug L.A."/>
            <person name="Sharon I."/>
            <person name="Castelle C.J."/>
            <person name="Probst A.J."/>
            <person name="Thomas B.C."/>
            <person name="Singh A."/>
            <person name="Wilkins M.J."/>
            <person name="Karaoz U."/>
            <person name="Brodie E.L."/>
            <person name="Williams K.H."/>
            <person name="Hubbard S.S."/>
            <person name="Banfield J.F."/>
        </authorList>
    </citation>
    <scope>NUCLEOTIDE SEQUENCE [LARGE SCALE GENOMIC DNA]</scope>
</reference>
<accession>A0A1F8DYY0</accession>
<dbReference type="STRING" id="1802559.A2372_03915"/>
<gene>
    <name evidence="1" type="ORF">A2372_03915</name>
</gene>
<dbReference type="InterPro" id="IPR036291">
    <property type="entry name" value="NAD(P)-bd_dom_sf"/>
</dbReference>
<evidence type="ECO:0008006" key="3">
    <source>
        <dbReference type="Google" id="ProtNLM"/>
    </source>
</evidence>
<comment type="caution">
    <text evidence="1">The sequence shown here is derived from an EMBL/GenBank/DDBJ whole genome shotgun (WGS) entry which is preliminary data.</text>
</comment>
<dbReference type="EMBL" id="MGIT01000002">
    <property type="protein sequence ID" value="OGM92965.1"/>
    <property type="molecule type" value="Genomic_DNA"/>
</dbReference>
<protein>
    <recommendedName>
        <fullName evidence="3">NAD(P)-binding domain-containing protein</fullName>
    </recommendedName>
</protein>
<dbReference type="Gene3D" id="3.40.50.720">
    <property type="entry name" value="NAD(P)-binding Rossmann-like Domain"/>
    <property type="match status" value="1"/>
</dbReference>
<dbReference type="SUPFAM" id="SSF51735">
    <property type="entry name" value="NAD(P)-binding Rossmann-fold domains"/>
    <property type="match status" value="1"/>
</dbReference>
<evidence type="ECO:0000313" key="1">
    <source>
        <dbReference type="EMBL" id="OGM92965.1"/>
    </source>
</evidence>